<organism evidence="2 3">
    <name type="scientific">Pedobacter alpinus</name>
    <dbReference type="NCBI Taxonomy" id="1590643"/>
    <lineage>
        <taxon>Bacteria</taxon>
        <taxon>Pseudomonadati</taxon>
        <taxon>Bacteroidota</taxon>
        <taxon>Sphingobacteriia</taxon>
        <taxon>Sphingobacteriales</taxon>
        <taxon>Sphingobacteriaceae</taxon>
        <taxon>Pedobacter</taxon>
    </lineage>
</organism>
<keyword evidence="3" id="KW-1185">Reference proteome</keyword>
<evidence type="ECO:0000256" key="1">
    <source>
        <dbReference type="SAM" id="SignalP"/>
    </source>
</evidence>
<name>A0ABW5TMI8_9SPHI</name>
<evidence type="ECO:0008006" key="4">
    <source>
        <dbReference type="Google" id="ProtNLM"/>
    </source>
</evidence>
<feature type="signal peptide" evidence="1">
    <location>
        <begin position="1"/>
        <end position="20"/>
    </location>
</feature>
<feature type="chain" id="PRO_5046401499" description="DUF5017 domain-containing protein" evidence="1">
    <location>
        <begin position="21"/>
        <end position="321"/>
    </location>
</feature>
<dbReference type="Proteomes" id="UP001597546">
    <property type="component" value="Unassembled WGS sequence"/>
</dbReference>
<proteinExistence type="predicted"/>
<sequence length="321" mass="35928">MKNKNIWFLCCLVAGLFTLASCKKESQNIFNMFTDVTVTYNGTHPFSVTDYKLVNDGDSVYIDYTVNSAEEDMYFITVEKVGGASGNSPERTVTPITNEAERRSYSRVLKFRMQRDGKTTYRVFASNSKNVFIGDGYKSVTIEGRPSYTFLANRFVYAPDTLEKIRPSFYSIAQGTTFSYTNGFSNSAAIDFGIWRRQDVPPRQNMFVYNLYALDRTPNPLTVYDVSTWTKRATRFSTIRSGGTNIFLYTLTSSSIIESNARSANPNLTGTASTTSPAALSAGNIVYFVTPEGKYGCILVNAVAKDYEGRDYLSISVKVQR</sequence>
<comment type="caution">
    <text evidence="2">The sequence shown here is derived from an EMBL/GenBank/DDBJ whole genome shotgun (WGS) entry which is preliminary data.</text>
</comment>
<keyword evidence="1" id="KW-0732">Signal</keyword>
<evidence type="ECO:0000313" key="2">
    <source>
        <dbReference type="EMBL" id="MFD2730202.1"/>
    </source>
</evidence>
<gene>
    <name evidence="2" type="ORF">ACFSSE_00640</name>
</gene>
<dbReference type="RefSeq" id="WP_379041224.1">
    <property type="nucleotide sequence ID" value="NZ_JBHSKW010000008.1"/>
</dbReference>
<reference evidence="3" key="1">
    <citation type="journal article" date="2019" name="Int. J. Syst. Evol. Microbiol.">
        <title>The Global Catalogue of Microorganisms (GCM) 10K type strain sequencing project: providing services to taxonomists for standard genome sequencing and annotation.</title>
        <authorList>
            <consortium name="The Broad Institute Genomics Platform"/>
            <consortium name="The Broad Institute Genome Sequencing Center for Infectious Disease"/>
            <person name="Wu L."/>
            <person name="Ma J."/>
        </authorList>
    </citation>
    <scope>NUCLEOTIDE SEQUENCE [LARGE SCALE GENOMIC DNA]</scope>
    <source>
        <strain evidence="3">KCTC 42456</strain>
    </source>
</reference>
<evidence type="ECO:0000313" key="3">
    <source>
        <dbReference type="Proteomes" id="UP001597546"/>
    </source>
</evidence>
<dbReference type="EMBL" id="JBHULV010000003">
    <property type="protein sequence ID" value="MFD2730202.1"/>
    <property type="molecule type" value="Genomic_DNA"/>
</dbReference>
<protein>
    <recommendedName>
        <fullName evidence="4">DUF5017 domain-containing protein</fullName>
    </recommendedName>
</protein>
<accession>A0ABW5TMI8</accession>
<dbReference type="PROSITE" id="PS51257">
    <property type="entry name" value="PROKAR_LIPOPROTEIN"/>
    <property type="match status" value="1"/>
</dbReference>